<evidence type="ECO:0000313" key="3">
    <source>
        <dbReference type="Proteomes" id="UP001549749"/>
    </source>
</evidence>
<evidence type="ECO:0000313" key="2">
    <source>
        <dbReference type="EMBL" id="MET6997175.1"/>
    </source>
</evidence>
<name>A0ABV2T4A5_9BACT</name>
<accession>A0ABV2T4A5</accession>
<keyword evidence="1" id="KW-1133">Transmembrane helix</keyword>
<reference evidence="2 3" key="1">
    <citation type="submission" date="2024-06" db="EMBL/GenBank/DDBJ databases">
        <title>Chitinophaga defluvii sp. nov., isolated from municipal sewage.</title>
        <authorList>
            <person name="Zhang L."/>
        </authorList>
    </citation>
    <scope>NUCLEOTIDE SEQUENCE [LARGE SCALE GENOMIC DNA]</scope>
    <source>
        <strain evidence="2 3">H8</strain>
    </source>
</reference>
<feature type="transmembrane region" description="Helical" evidence="1">
    <location>
        <begin position="53"/>
        <end position="74"/>
    </location>
</feature>
<proteinExistence type="predicted"/>
<keyword evidence="1" id="KW-0812">Transmembrane</keyword>
<feature type="transmembrane region" description="Helical" evidence="1">
    <location>
        <begin position="6"/>
        <end position="24"/>
    </location>
</feature>
<organism evidence="2 3">
    <name type="scientific">Chitinophaga defluvii</name>
    <dbReference type="NCBI Taxonomy" id="3163343"/>
    <lineage>
        <taxon>Bacteria</taxon>
        <taxon>Pseudomonadati</taxon>
        <taxon>Bacteroidota</taxon>
        <taxon>Chitinophagia</taxon>
        <taxon>Chitinophagales</taxon>
        <taxon>Chitinophagaceae</taxon>
        <taxon>Chitinophaga</taxon>
    </lineage>
</organism>
<feature type="transmembrane region" description="Helical" evidence="1">
    <location>
        <begin position="121"/>
        <end position="145"/>
    </location>
</feature>
<evidence type="ECO:0000256" key="1">
    <source>
        <dbReference type="SAM" id="Phobius"/>
    </source>
</evidence>
<dbReference type="RefSeq" id="WP_354659814.1">
    <property type="nucleotide sequence ID" value="NZ_JBEXAC010000001.1"/>
</dbReference>
<comment type="caution">
    <text evidence="2">The sequence shown here is derived from an EMBL/GenBank/DDBJ whole genome shotgun (WGS) entry which is preliminary data.</text>
</comment>
<dbReference type="EMBL" id="JBEXAC010000001">
    <property type="protein sequence ID" value="MET6997175.1"/>
    <property type="molecule type" value="Genomic_DNA"/>
</dbReference>
<keyword evidence="3" id="KW-1185">Reference proteome</keyword>
<gene>
    <name evidence="2" type="ORF">ABR189_07330</name>
</gene>
<dbReference type="Proteomes" id="UP001549749">
    <property type="component" value="Unassembled WGS sequence"/>
</dbReference>
<feature type="transmembrane region" description="Helical" evidence="1">
    <location>
        <begin position="31"/>
        <end position="47"/>
    </location>
</feature>
<feature type="transmembrane region" description="Helical" evidence="1">
    <location>
        <begin position="95"/>
        <end position="115"/>
    </location>
</feature>
<sequence length="155" mass="17903">MTIMYFIQFVILSIFFYHVIHAPFLRKLIRIVSGIATGIFVIDYSKLEGLRFFNSISTSISSFILISYGVLFFFQLLRDEELIQKSIYINSLPAFWFNAGLFIYLCCSFLFNLSYNFLQTNAITTITLLALIYISGIIQVILFYIGVLKVKRVAP</sequence>
<keyword evidence="1" id="KW-0472">Membrane</keyword>
<protein>
    <submittedName>
        <fullName evidence="2">Uncharacterized protein</fullName>
    </submittedName>
</protein>